<dbReference type="EMBL" id="SNRW01008483">
    <property type="protein sequence ID" value="KAA6379458.1"/>
    <property type="molecule type" value="Genomic_DNA"/>
</dbReference>
<gene>
    <name evidence="2" type="ORF">EZS28_025017</name>
</gene>
<feature type="non-terminal residue" evidence="2">
    <location>
        <position position="1"/>
    </location>
</feature>
<feature type="region of interest" description="Disordered" evidence="1">
    <location>
        <begin position="177"/>
        <end position="223"/>
    </location>
</feature>
<evidence type="ECO:0000256" key="1">
    <source>
        <dbReference type="SAM" id="MobiDB-lite"/>
    </source>
</evidence>
<protein>
    <submittedName>
        <fullName evidence="2">Uncharacterized protein</fullName>
    </submittedName>
</protein>
<dbReference type="Proteomes" id="UP000324800">
    <property type="component" value="Unassembled WGS sequence"/>
</dbReference>
<reference evidence="2 3" key="1">
    <citation type="submission" date="2019-03" db="EMBL/GenBank/DDBJ databases">
        <title>Single cell metagenomics reveals metabolic interactions within the superorganism composed of flagellate Streblomastix strix and complex community of Bacteroidetes bacteria on its surface.</title>
        <authorList>
            <person name="Treitli S.C."/>
            <person name="Kolisko M."/>
            <person name="Husnik F."/>
            <person name="Keeling P."/>
            <person name="Hampl V."/>
        </authorList>
    </citation>
    <scope>NUCLEOTIDE SEQUENCE [LARGE SCALE GENOMIC DNA]</scope>
    <source>
        <strain evidence="2">ST1C</strain>
    </source>
</reference>
<accession>A0A5J4VA43</accession>
<proteinExistence type="predicted"/>
<evidence type="ECO:0000313" key="3">
    <source>
        <dbReference type="Proteomes" id="UP000324800"/>
    </source>
</evidence>
<organism evidence="2 3">
    <name type="scientific">Streblomastix strix</name>
    <dbReference type="NCBI Taxonomy" id="222440"/>
    <lineage>
        <taxon>Eukaryota</taxon>
        <taxon>Metamonada</taxon>
        <taxon>Preaxostyla</taxon>
        <taxon>Oxymonadida</taxon>
        <taxon>Streblomastigidae</taxon>
        <taxon>Streblomastix</taxon>
    </lineage>
</organism>
<feature type="compositionally biased region" description="Polar residues" evidence="1">
    <location>
        <begin position="177"/>
        <end position="198"/>
    </location>
</feature>
<evidence type="ECO:0000313" key="2">
    <source>
        <dbReference type="EMBL" id="KAA6379458.1"/>
    </source>
</evidence>
<sequence>ETTIQVSDFSSGEIRQILIELQVDPASATETEPEAAKNLALGILQLRFGRTEESPIEEIEIPLSILVDDDEARRDATNNAFAESIEKVAAEVMSAEANEAHDKAMMELEAGRVAEARNILQQQQTRQTAYQNMMPETMSSTPQYQIFDQQRTRFASSIQQVGAAEHNGQLRRNMQLNSRRQGQQMAQGYFSSSNQAQMRSDEINANYGQPPPPFNQQFQPPKY</sequence>
<name>A0A5J4VA43_9EUKA</name>
<dbReference type="AlphaFoldDB" id="A0A5J4VA43"/>
<comment type="caution">
    <text evidence="2">The sequence shown here is derived from an EMBL/GenBank/DDBJ whole genome shotgun (WGS) entry which is preliminary data.</text>
</comment>